<reference evidence="3" key="1">
    <citation type="submission" date="2022-12" db="EMBL/GenBank/DDBJ databases">
        <title>Isolation and characterisation of novel Methanocorpusculum spp. from native Australian herbivores indicates the genus is ancestrally host-associated.</title>
        <authorList>
            <person name="Volmer J.G."/>
            <person name="Soo R.M."/>
            <person name="Evans P.N."/>
            <person name="Hoedt E.C."/>
            <person name="Astorga Alsina A.L."/>
            <person name="Woodcroft B.J."/>
            <person name="Tyson G.W."/>
            <person name="Hugenholtz P."/>
            <person name="Morrison M."/>
        </authorList>
    </citation>
    <scope>NUCLEOTIDE SEQUENCE</scope>
    <source>
        <strain evidence="3">MG</strain>
    </source>
</reference>
<comment type="caution">
    <text evidence="3">The sequence shown here is derived from an EMBL/GenBank/DDBJ whole genome shotgun (WGS) entry which is preliminary data.</text>
</comment>
<keyword evidence="4" id="KW-1185">Reference proteome</keyword>
<evidence type="ECO:0000313" key="3">
    <source>
        <dbReference type="EMBL" id="MCZ0859834.1"/>
    </source>
</evidence>
<gene>
    <name evidence="3" type="ORF">O0S10_01165</name>
</gene>
<evidence type="ECO:0000259" key="2">
    <source>
        <dbReference type="Pfam" id="PF07790"/>
    </source>
</evidence>
<feature type="domain" description="Archaeal Type IV pilin N-terminal" evidence="2">
    <location>
        <begin position="8"/>
        <end position="79"/>
    </location>
</feature>
<keyword evidence="1" id="KW-0812">Transmembrane</keyword>
<sequence length="140" mass="15091">MNYDTSDSAITSVVGEMLILVLVIILVSLFATSAFSLLPGDRETVTTVSMESNTTHLIFWHKGGDWVEVKDLTITATPKSGGEKLSLEPCSVSDYTGNTTAVFDLGGSVAVKTDKFTSGTTYEIRVATPRNVIYPGEYTK</sequence>
<dbReference type="RefSeq" id="WP_268924053.1">
    <property type="nucleotide sequence ID" value="NZ_JAPTGB010000002.1"/>
</dbReference>
<dbReference type="InterPro" id="IPR012859">
    <property type="entry name" value="Pilin_N_archaeal"/>
</dbReference>
<name>A0ABT4IEQ3_9EURY</name>
<dbReference type="Proteomes" id="UP001141422">
    <property type="component" value="Unassembled WGS sequence"/>
</dbReference>
<dbReference type="EMBL" id="JAPTGB010000002">
    <property type="protein sequence ID" value="MCZ0859834.1"/>
    <property type="molecule type" value="Genomic_DNA"/>
</dbReference>
<feature type="transmembrane region" description="Helical" evidence="1">
    <location>
        <begin position="17"/>
        <end position="38"/>
    </location>
</feature>
<keyword evidence="1" id="KW-1133">Transmembrane helix</keyword>
<evidence type="ECO:0000256" key="1">
    <source>
        <dbReference type="SAM" id="Phobius"/>
    </source>
</evidence>
<dbReference type="Pfam" id="PF07790">
    <property type="entry name" value="Pilin_N"/>
    <property type="match status" value="1"/>
</dbReference>
<protein>
    <submittedName>
        <fullName evidence="3">Type IV pilin N-terminal domain-containing protein</fullName>
    </submittedName>
</protein>
<keyword evidence="1" id="KW-0472">Membrane</keyword>
<proteinExistence type="predicted"/>
<organism evidence="3 4">
    <name type="scientific">Methanocorpusculum petauri</name>
    <dbReference type="NCBI Taxonomy" id="3002863"/>
    <lineage>
        <taxon>Archaea</taxon>
        <taxon>Methanobacteriati</taxon>
        <taxon>Methanobacteriota</taxon>
        <taxon>Stenosarchaea group</taxon>
        <taxon>Methanomicrobia</taxon>
        <taxon>Methanomicrobiales</taxon>
        <taxon>Methanocorpusculaceae</taxon>
        <taxon>Methanocorpusculum</taxon>
    </lineage>
</organism>
<accession>A0ABT4IEQ3</accession>
<evidence type="ECO:0000313" key="4">
    <source>
        <dbReference type="Proteomes" id="UP001141422"/>
    </source>
</evidence>